<name>A0A6A8A5F5_9HYPH</name>
<reference evidence="2 3" key="1">
    <citation type="submission" date="2019-11" db="EMBL/GenBank/DDBJ databases">
        <title>Genome analysis of Rhizobacterium cereale a novel genus and species isolated from maize roots in North Spain.</title>
        <authorList>
            <person name="Menendez E."/>
            <person name="Flores-Felix J.D."/>
            <person name="Ramirez-Bahena M.-H."/>
            <person name="Igual J.M."/>
            <person name="Garcia-Fraile P."/>
            <person name="Peix A."/>
            <person name="Velazquez E."/>
        </authorList>
    </citation>
    <scope>NUCLEOTIDE SEQUENCE [LARGE SCALE GENOMIC DNA]</scope>
    <source>
        <strain evidence="2 3">RZME27</strain>
    </source>
</reference>
<keyword evidence="1" id="KW-1133">Transmembrane helix</keyword>
<feature type="transmembrane region" description="Helical" evidence="1">
    <location>
        <begin position="6"/>
        <end position="25"/>
    </location>
</feature>
<dbReference type="RefSeq" id="WP_153354071.1">
    <property type="nucleotide sequence ID" value="NZ_JAYKOO010000006.1"/>
</dbReference>
<evidence type="ECO:0000313" key="2">
    <source>
        <dbReference type="EMBL" id="MQY46582.1"/>
    </source>
</evidence>
<dbReference type="Proteomes" id="UP000435138">
    <property type="component" value="Unassembled WGS sequence"/>
</dbReference>
<sequence length="115" mass="12407">MMRHPVLLMVLGFVVWSGAFLGIYFTQATACSLAMQNQFLHASAGALRLVLIGIVLAAIVAVIAVYRFQRQSPELSGETRTADFLKGVTTRVSVAALFSTAFCFSGVFWLTLCAA</sequence>
<comment type="caution">
    <text evidence="2">The sequence shown here is derived from an EMBL/GenBank/DDBJ whole genome shotgun (WGS) entry which is preliminary data.</text>
</comment>
<protein>
    <submittedName>
        <fullName evidence="2">Uncharacterized protein</fullName>
    </submittedName>
</protein>
<evidence type="ECO:0000256" key="1">
    <source>
        <dbReference type="SAM" id="Phobius"/>
    </source>
</evidence>
<accession>A0A6A8A5F5</accession>
<feature type="transmembrane region" description="Helical" evidence="1">
    <location>
        <begin position="46"/>
        <end position="68"/>
    </location>
</feature>
<gene>
    <name evidence="2" type="ORF">GAO09_11055</name>
</gene>
<organism evidence="2 3">
    <name type="scientific">Endobacterium cereale</name>
    <dbReference type="NCBI Taxonomy" id="2663029"/>
    <lineage>
        <taxon>Bacteria</taxon>
        <taxon>Pseudomonadati</taxon>
        <taxon>Pseudomonadota</taxon>
        <taxon>Alphaproteobacteria</taxon>
        <taxon>Hyphomicrobiales</taxon>
        <taxon>Rhizobiaceae</taxon>
        <taxon>Endobacterium</taxon>
    </lineage>
</organism>
<keyword evidence="1" id="KW-0812">Transmembrane</keyword>
<keyword evidence="3" id="KW-1185">Reference proteome</keyword>
<proteinExistence type="predicted"/>
<dbReference type="AlphaFoldDB" id="A0A6A8A5F5"/>
<feature type="transmembrane region" description="Helical" evidence="1">
    <location>
        <begin position="88"/>
        <end position="112"/>
    </location>
</feature>
<keyword evidence="1" id="KW-0472">Membrane</keyword>
<evidence type="ECO:0000313" key="3">
    <source>
        <dbReference type="Proteomes" id="UP000435138"/>
    </source>
</evidence>
<dbReference type="EMBL" id="WIXI01000041">
    <property type="protein sequence ID" value="MQY46582.1"/>
    <property type="molecule type" value="Genomic_DNA"/>
</dbReference>